<keyword evidence="2" id="KW-1133">Transmembrane helix</keyword>
<dbReference type="PANTHER" id="PTHR34703">
    <property type="entry name" value="ANTIPORTER SUBUNIT MNHG2-RELATED"/>
    <property type="match status" value="1"/>
</dbReference>
<dbReference type="GO" id="GO:0015385">
    <property type="term" value="F:sodium:proton antiporter activity"/>
    <property type="evidence" value="ECO:0007669"/>
    <property type="project" value="TreeGrafter"/>
</dbReference>
<dbReference type="RefSeq" id="WP_133869396.1">
    <property type="nucleotide sequence ID" value="NZ_SOAU01000001.1"/>
</dbReference>
<feature type="transmembrane region" description="Helical" evidence="2">
    <location>
        <begin position="63"/>
        <end position="82"/>
    </location>
</feature>
<evidence type="ECO:0000313" key="4">
    <source>
        <dbReference type="Proteomes" id="UP000294558"/>
    </source>
</evidence>
<dbReference type="InterPro" id="IPR005133">
    <property type="entry name" value="PhaG_MnhG_YufB"/>
</dbReference>
<feature type="transmembrane region" description="Helical" evidence="2">
    <location>
        <begin position="36"/>
        <end position="56"/>
    </location>
</feature>
<dbReference type="Pfam" id="PF03334">
    <property type="entry name" value="PhaG_MnhG_YufB"/>
    <property type="match status" value="1"/>
</dbReference>
<comment type="similarity">
    <text evidence="1">Belongs to the CPA3 antiporters (TC 2.A.63) subunit G family.</text>
</comment>
<keyword evidence="2" id="KW-0472">Membrane</keyword>
<gene>
    <name evidence="3" type="ORF">BDK89_2693</name>
</gene>
<comment type="caution">
    <text evidence="3">The sequence shown here is derived from an EMBL/GenBank/DDBJ whole genome shotgun (WGS) entry which is preliminary data.</text>
</comment>
<name>A0A4R7I2I1_9ACTN</name>
<evidence type="ECO:0000256" key="2">
    <source>
        <dbReference type="SAM" id="Phobius"/>
    </source>
</evidence>
<protein>
    <submittedName>
        <fullName evidence="3">Multisubunit sodium/proton antiporter MrpG subunit</fullName>
    </submittedName>
</protein>
<sequence>MNPLATVAALLGALVVLVAAVGLMRFDSPYARVHAAGKASPVAFVIVAVGAAADVGWSGALRLVLAAAALILTLPVAVHLLFRAVHASSPEYDPEVDELSR</sequence>
<proteinExistence type="inferred from homology"/>
<dbReference type="PANTHER" id="PTHR34703:SF1">
    <property type="entry name" value="ANTIPORTER SUBUNIT MNHG2-RELATED"/>
    <property type="match status" value="1"/>
</dbReference>
<dbReference type="Proteomes" id="UP000294558">
    <property type="component" value="Unassembled WGS sequence"/>
</dbReference>
<keyword evidence="2" id="KW-0812">Transmembrane</keyword>
<evidence type="ECO:0000256" key="1">
    <source>
        <dbReference type="ARBA" id="ARBA00008404"/>
    </source>
</evidence>
<accession>A0A4R7I2I1</accession>
<reference evidence="3 4" key="1">
    <citation type="submission" date="2019-03" db="EMBL/GenBank/DDBJ databases">
        <title>Sequencing the genomes of 1000 actinobacteria strains.</title>
        <authorList>
            <person name="Klenk H.-P."/>
        </authorList>
    </citation>
    <scope>NUCLEOTIDE SEQUENCE [LARGE SCALE GENOMIC DNA]</scope>
    <source>
        <strain evidence="3 4">DSM 18936</strain>
    </source>
</reference>
<evidence type="ECO:0000313" key="3">
    <source>
        <dbReference type="EMBL" id="TDT17089.1"/>
    </source>
</evidence>
<organism evidence="3 4">
    <name type="scientific">Ilumatobacter fluminis</name>
    <dbReference type="NCBI Taxonomy" id="467091"/>
    <lineage>
        <taxon>Bacteria</taxon>
        <taxon>Bacillati</taxon>
        <taxon>Actinomycetota</taxon>
        <taxon>Acidimicrobiia</taxon>
        <taxon>Acidimicrobiales</taxon>
        <taxon>Ilumatobacteraceae</taxon>
        <taxon>Ilumatobacter</taxon>
    </lineage>
</organism>
<dbReference type="EMBL" id="SOAU01000001">
    <property type="protein sequence ID" value="TDT17089.1"/>
    <property type="molecule type" value="Genomic_DNA"/>
</dbReference>
<keyword evidence="4" id="KW-1185">Reference proteome</keyword>
<dbReference type="AlphaFoldDB" id="A0A4R7I2I1"/>